<feature type="region of interest" description="Disordered" evidence="1">
    <location>
        <begin position="1"/>
        <end position="23"/>
    </location>
</feature>
<proteinExistence type="predicted"/>
<gene>
    <name evidence="2" type="ORF">LCGC14_0965750</name>
</gene>
<name>A0A0F9QWD0_9ZZZZ</name>
<comment type="caution">
    <text evidence="2">The sequence shown here is derived from an EMBL/GenBank/DDBJ whole genome shotgun (WGS) entry which is preliminary data.</text>
</comment>
<dbReference type="EMBL" id="LAZR01003519">
    <property type="protein sequence ID" value="KKN17446.1"/>
    <property type="molecule type" value="Genomic_DNA"/>
</dbReference>
<feature type="compositionally biased region" description="Basic residues" evidence="1">
    <location>
        <begin position="1"/>
        <end position="12"/>
    </location>
</feature>
<dbReference type="AlphaFoldDB" id="A0A0F9QWD0"/>
<organism evidence="2">
    <name type="scientific">marine sediment metagenome</name>
    <dbReference type="NCBI Taxonomy" id="412755"/>
    <lineage>
        <taxon>unclassified sequences</taxon>
        <taxon>metagenomes</taxon>
        <taxon>ecological metagenomes</taxon>
    </lineage>
</organism>
<protein>
    <submittedName>
        <fullName evidence="2">Uncharacterized protein</fullName>
    </submittedName>
</protein>
<accession>A0A0F9QWD0</accession>
<reference evidence="2" key="1">
    <citation type="journal article" date="2015" name="Nature">
        <title>Complex archaea that bridge the gap between prokaryotes and eukaryotes.</title>
        <authorList>
            <person name="Spang A."/>
            <person name="Saw J.H."/>
            <person name="Jorgensen S.L."/>
            <person name="Zaremba-Niedzwiedzka K."/>
            <person name="Martijn J."/>
            <person name="Lind A.E."/>
            <person name="van Eijk R."/>
            <person name="Schleper C."/>
            <person name="Guy L."/>
            <person name="Ettema T.J."/>
        </authorList>
    </citation>
    <scope>NUCLEOTIDE SEQUENCE</scope>
</reference>
<sequence length="92" mass="10053">MAKTQSKTRTRVRHETPISVKGKVDELPPRRYSSISSEILKEIVAAKGDWVELDPAGRQASSVQSMITSAAERSKIDVTVAVRNGVVYAKAN</sequence>
<evidence type="ECO:0000256" key="1">
    <source>
        <dbReference type="SAM" id="MobiDB-lite"/>
    </source>
</evidence>
<evidence type="ECO:0000313" key="2">
    <source>
        <dbReference type="EMBL" id="KKN17446.1"/>
    </source>
</evidence>